<dbReference type="InterPro" id="IPR032675">
    <property type="entry name" value="LRR_dom_sf"/>
</dbReference>
<dbReference type="Gene3D" id="3.80.10.10">
    <property type="entry name" value="Ribonuclease Inhibitor"/>
    <property type="match status" value="1"/>
</dbReference>
<dbReference type="EMBL" id="KN840630">
    <property type="protein sequence ID" value="KIP03155.1"/>
    <property type="molecule type" value="Genomic_DNA"/>
</dbReference>
<dbReference type="OrthoDB" id="2755871at2759"/>
<organism evidence="2 3">
    <name type="scientific">Phlebiopsis gigantea (strain 11061_1 CR5-6)</name>
    <name type="common">White-rot fungus</name>
    <name type="synonym">Peniophora gigantea</name>
    <dbReference type="NCBI Taxonomy" id="745531"/>
    <lineage>
        <taxon>Eukaryota</taxon>
        <taxon>Fungi</taxon>
        <taxon>Dikarya</taxon>
        <taxon>Basidiomycota</taxon>
        <taxon>Agaricomycotina</taxon>
        <taxon>Agaricomycetes</taxon>
        <taxon>Polyporales</taxon>
        <taxon>Phanerochaetaceae</taxon>
        <taxon>Phlebiopsis</taxon>
    </lineage>
</organism>
<dbReference type="AlphaFoldDB" id="A0A0C3S4T0"/>
<dbReference type="PROSITE" id="PS50181">
    <property type="entry name" value="FBOX"/>
    <property type="match status" value="1"/>
</dbReference>
<gene>
    <name evidence="2" type="ORF">PHLGIDRAFT_253410</name>
</gene>
<evidence type="ECO:0000313" key="2">
    <source>
        <dbReference type="EMBL" id="KIP03155.1"/>
    </source>
</evidence>
<dbReference type="HOGENOM" id="CLU_719821_0_0_1"/>
<keyword evidence="3" id="KW-1185">Reference proteome</keyword>
<dbReference type="SUPFAM" id="SSF81383">
    <property type="entry name" value="F-box domain"/>
    <property type="match status" value="1"/>
</dbReference>
<dbReference type="InterPro" id="IPR036047">
    <property type="entry name" value="F-box-like_dom_sf"/>
</dbReference>
<reference evidence="2 3" key="1">
    <citation type="journal article" date="2014" name="PLoS Genet.">
        <title>Analysis of the Phlebiopsis gigantea genome, transcriptome and secretome provides insight into its pioneer colonization strategies of wood.</title>
        <authorList>
            <person name="Hori C."/>
            <person name="Ishida T."/>
            <person name="Igarashi K."/>
            <person name="Samejima M."/>
            <person name="Suzuki H."/>
            <person name="Master E."/>
            <person name="Ferreira P."/>
            <person name="Ruiz-Duenas F.J."/>
            <person name="Held B."/>
            <person name="Canessa P."/>
            <person name="Larrondo L.F."/>
            <person name="Schmoll M."/>
            <person name="Druzhinina I.S."/>
            <person name="Kubicek C.P."/>
            <person name="Gaskell J.A."/>
            <person name="Kersten P."/>
            <person name="St John F."/>
            <person name="Glasner J."/>
            <person name="Sabat G."/>
            <person name="Splinter BonDurant S."/>
            <person name="Syed K."/>
            <person name="Yadav J."/>
            <person name="Mgbeahuruike A.C."/>
            <person name="Kovalchuk A."/>
            <person name="Asiegbu F.O."/>
            <person name="Lackner G."/>
            <person name="Hoffmeister D."/>
            <person name="Rencoret J."/>
            <person name="Gutierrez A."/>
            <person name="Sun H."/>
            <person name="Lindquist E."/>
            <person name="Barry K."/>
            <person name="Riley R."/>
            <person name="Grigoriev I.V."/>
            <person name="Henrissat B."/>
            <person name="Kues U."/>
            <person name="Berka R.M."/>
            <person name="Martinez A.T."/>
            <person name="Covert S.F."/>
            <person name="Blanchette R.A."/>
            <person name="Cullen D."/>
        </authorList>
    </citation>
    <scope>NUCLEOTIDE SEQUENCE [LARGE SCALE GENOMIC DNA]</scope>
    <source>
        <strain evidence="2 3">11061_1 CR5-6</strain>
    </source>
</reference>
<proteinExistence type="predicted"/>
<dbReference type="Proteomes" id="UP000053257">
    <property type="component" value="Unassembled WGS sequence"/>
</dbReference>
<sequence length="384" mass="42850">MSTLPPELLDHIFSLAEDATILRACSLVCYTWLLIARGYLFATLRTQEGQLKPCRGITDLTRTLLGSSSLGHAVKSLVVDGLRSDAKLPVQDLVSVLRHLPRLQHLAVCNTRIPSFQIVAPFQERTSLHSLRLCNVGVYVDNPANILRLLDLFESIGELTLEKVWFKYSYGMSSRDTAAILSVPSYLRITSLILHGADDRAELLLDSFLLTQVRETLRALHLSFYDFAPLVPCVSRFLSDPRCQLHNLALDFSRCFPYTFWSHAPGLRATQCAIEQVLQPPLPALRSLRRFALHTGNVPHEASAFWDMCLAVLGALPLSVVEVHVDVVNGAFGFDVPGFVRVLQRYGDLEGVFIHGLGDEKRLQGVAESVEKLLPNVNVQYKYS</sequence>
<dbReference type="Pfam" id="PF12937">
    <property type="entry name" value="F-box-like"/>
    <property type="match status" value="1"/>
</dbReference>
<name>A0A0C3S4T0_PHLG1</name>
<dbReference type="SUPFAM" id="SSF52047">
    <property type="entry name" value="RNI-like"/>
    <property type="match status" value="1"/>
</dbReference>
<feature type="domain" description="F-box" evidence="1">
    <location>
        <begin position="1"/>
        <end position="44"/>
    </location>
</feature>
<evidence type="ECO:0000313" key="3">
    <source>
        <dbReference type="Proteomes" id="UP000053257"/>
    </source>
</evidence>
<protein>
    <recommendedName>
        <fullName evidence="1">F-box domain-containing protein</fullName>
    </recommendedName>
</protein>
<dbReference type="InterPro" id="IPR001810">
    <property type="entry name" value="F-box_dom"/>
</dbReference>
<evidence type="ECO:0000259" key="1">
    <source>
        <dbReference type="PROSITE" id="PS50181"/>
    </source>
</evidence>
<accession>A0A0C3S4T0</accession>